<comment type="caution">
    <text evidence="2">The sequence shown here is derived from an EMBL/GenBank/DDBJ whole genome shotgun (WGS) entry which is preliminary data.</text>
</comment>
<reference evidence="2 3" key="1">
    <citation type="submission" date="2018-11" db="EMBL/GenBank/DDBJ databases">
        <title>Genomes From Bacteria Associated with the Canine Oral Cavity: a Test Case for Automated Genome-Based Taxonomic Assignment.</title>
        <authorList>
            <person name="Coil D.A."/>
            <person name="Jospin G."/>
            <person name="Darling A.E."/>
            <person name="Wallis C."/>
            <person name="Davis I.J."/>
            <person name="Harris S."/>
            <person name="Eisen J.A."/>
            <person name="Holcombe L.J."/>
            <person name="O'Flynn C."/>
        </authorList>
    </citation>
    <scope>NUCLEOTIDE SEQUENCE [LARGE SCALE GENOMIC DNA]</scope>
    <source>
        <strain evidence="2 3">OH2822_COT-296</strain>
    </source>
</reference>
<dbReference type="InterPro" id="IPR027383">
    <property type="entry name" value="Znf_put"/>
</dbReference>
<evidence type="ECO:0000313" key="2">
    <source>
        <dbReference type="EMBL" id="RRD50545.1"/>
    </source>
</evidence>
<proteinExistence type="predicted"/>
<evidence type="ECO:0000259" key="1">
    <source>
        <dbReference type="Pfam" id="PF13490"/>
    </source>
</evidence>
<name>A0A3P1WWF1_9ACTN</name>
<sequence length="92" mass="10621">MTDPVMWSHDHDDMDECVRALEAVHAFLHGELGEVEADLIREHLHACELCMESFEIEQTITHMIHRSQPLEAAPSMLRQRLTLLCLERSGQE</sequence>
<dbReference type="OrthoDB" id="3267840at2"/>
<dbReference type="Pfam" id="PF13490">
    <property type="entry name" value="zf-HC2"/>
    <property type="match status" value="1"/>
</dbReference>
<dbReference type="RefSeq" id="WP_125227150.1">
    <property type="nucleotide sequence ID" value="NZ_RQYT01000005.1"/>
</dbReference>
<organism evidence="2 3">
    <name type="scientific">Arachnia propionica</name>
    <dbReference type="NCBI Taxonomy" id="1750"/>
    <lineage>
        <taxon>Bacteria</taxon>
        <taxon>Bacillati</taxon>
        <taxon>Actinomycetota</taxon>
        <taxon>Actinomycetes</taxon>
        <taxon>Propionibacteriales</taxon>
        <taxon>Propionibacteriaceae</taxon>
        <taxon>Arachnia</taxon>
    </lineage>
</organism>
<dbReference type="AlphaFoldDB" id="A0A3P1WWF1"/>
<evidence type="ECO:0000313" key="3">
    <source>
        <dbReference type="Proteomes" id="UP000280935"/>
    </source>
</evidence>
<dbReference type="EMBL" id="RQYT01000005">
    <property type="protein sequence ID" value="RRD50545.1"/>
    <property type="molecule type" value="Genomic_DNA"/>
</dbReference>
<gene>
    <name evidence="2" type="ORF">EII35_03885</name>
</gene>
<feature type="domain" description="Putative zinc-finger" evidence="1">
    <location>
        <begin position="17"/>
        <end position="50"/>
    </location>
</feature>
<dbReference type="Proteomes" id="UP000280935">
    <property type="component" value="Unassembled WGS sequence"/>
</dbReference>
<accession>A0A3P1WWF1</accession>
<protein>
    <submittedName>
        <fullName evidence="2">Anti-sigma factor</fullName>
    </submittedName>
</protein>